<dbReference type="AlphaFoldDB" id="A0A1C7FDA5"/>
<proteinExistence type="predicted"/>
<name>A0A1C7FDA5_9VIBR</name>
<dbReference type="RefSeq" id="WP_065545542.1">
    <property type="nucleotide sequence ID" value="NZ_CP016414.1"/>
</dbReference>
<reference evidence="1 2" key="1">
    <citation type="submission" date="2016-07" db="EMBL/GenBank/DDBJ databases">
        <title>Genome sequencing of Vibrio scophthalmi strain VS-05, an isolated from Paralichthys olivaceus.</title>
        <authorList>
            <person name="Han H.-J."/>
        </authorList>
    </citation>
    <scope>NUCLEOTIDE SEQUENCE [LARGE SCALE GENOMIC DNA]</scope>
    <source>
        <strain evidence="1 2">VS-05</strain>
    </source>
</reference>
<keyword evidence="2" id="KW-1185">Reference proteome</keyword>
<organism evidence="1 2">
    <name type="scientific">Vibrio scophthalmi</name>
    <dbReference type="NCBI Taxonomy" id="45658"/>
    <lineage>
        <taxon>Bacteria</taxon>
        <taxon>Pseudomonadati</taxon>
        <taxon>Pseudomonadota</taxon>
        <taxon>Gammaproteobacteria</taxon>
        <taxon>Vibrionales</taxon>
        <taxon>Vibrionaceae</taxon>
        <taxon>Vibrio</taxon>
    </lineage>
</organism>
<dbReference type="GeneID" id="96873149"/>
<dbReference type="Proteomes" id="UP000092528">
    <property type="component" value="Chromosome 1"/>
</dbReference>
<evidence type="ECO:0000313" key="2">
    <source>
        <dbReference type="Proteomes" id="UP000092528"/>
    </source>
</evidence>
<sequence>MVIDPELERFAERCIRAVGLGPTFRLVVMHGNYFDSASYTTRILEPLARKLGFVCKVVDLSKLASEQLGVCEIGGIEDLLRECGDEQRPLLIIRNTERLLDQNLTTFHTKFRGLLDCFDTTAVIFFSSKKQSIDILFKDSSMPLYCSAAITNI</sequence>
<evidence type="ECO:0000313" key="1">
    <source>
        <dbReference type="EMBL" id="ANU36999.1"/>
    </source>
</evidence>
<accession>A0A1C7FDA5</accession>
<dbReference type="EMBL" id="CP016414">
    <property type="protein sequence ID" value="ANU36999.1"/>
    <property type="molecule type" value="Genomic_DNA"/>
</dbReference>
<gene>
    <name evidence="1" type="ORF">VSVS05_01874</name>
</gene>
<protein>
    <submittedName>
        <fullName evidence="1">Uncharacterized protein</fullName>
    </submittedName>
</protein>